<dbReference type="EMBL" id="ML213528">
    <property type="protein sequence ID" value="TFK46697.1"/>
    <property type="molecule type" value="Genomic_DNA"/>
</dbReference>
<evidence type="ECO:0000313" key="4">
    <source>
        <dbReference type="Proteomes" id="UP000305948"/>
    </source>
</evidence>
<dbReference type="InterPro" id="IPR011009">
    <property type="entry name" value="Kinase-like_dom_sf"/>
</dbReference>
<evidence type="ECO:0000256" key="1">
    <source>
        <dbReference type="SAM" id="MobiDB-lite"/>
    </source>
</evidence>
<proteinExistence type="predicted"/>
<dbReference type="Proteomes" id="UP000305948">
    <property type="component" value="Unassembled WGS sequence"/>
</dbReference>
<dbReference type="PANTHER" id="PTHR38248">
    <property type="entry name" value="FUNK1 6"/>
    <property type="match status" value="1"/>
</dbReference>
<dbReference type="SUPFAM" id="SSF56112">
    <property type="entry name" value="Protein kinase-like (PK-like)"/>
    <property type="match status" value="1"/>
</dbReference>
<dbReference type="InterPro" id="IPR040976">
    <property type="entry name" value="Pkinase_fungal"/>
</dbReference>
<evidence type="ECO:0000313" key="3">
    <source>
        <dbReference type="EMBL" id="TFK46697.1"/>
    </source>
</evidence>
<reference evidence="3 4" key="1">
    <citation type="journal article" date="2019" name="Nat. Ecol. Evol.">
        <title>Megaphylogeny resolves global patterns of mushroom evolution.</title>
        <authorList>
            <person name="Varga T."/>
            <person name="Krizsan K."/>
            <person name="Foldi C."/>
            <person name="Dima B."/>
            <person name="Sanchez-Garcia M."/>
            <person name="Sanchez-Ramirez S."/>
            <person name="Szollosi G.J."/>
            <person name="Szarkandi J.G."/>
            <person name="Papp V."/>
            <person name="Albert L."/>
            <person name="Andreopoulos W."/>
            <person name="Angelini C."/>
            <person name="Antonin V."/>
            <person name="Barry K.W."/>
            <person name="Bougher N.L."/>
            <person name="Buchanan P."/>
            <person name="Buyck B."/>
            <person name="Bense V."/>
            <person name="Catcheside P."/>
            <person name="Chovatia M."/>
            <person name="Cooper J."/>
            <person name="Damon W."/>
            <person name="Desjardin D."/>
            <person name="Finy P."/>
            <person name="Geml J."/>
            <person name="Haridas S."/>
            <person name="Hughes K."/>
            <person name="Justo A."/>
            <person name="Karasinski D."/>
            <person name="Kautmanova I."/>
            <person name="Kiss B."/>
            <person name="Kocsube S."/>
            <person name="Kotiranta H."/>
            <person name="LaButti K.M."/>
            <person name="Lechner B.E."/>
            <person name="Liimatainen K."/>
            <person name="Lipzen A."/>
            <person name="Lukacs Z."/>
            <person name="Mihaltcheva S."/>
            <person name="Morgado L.N."/>
            <person name="Niskanen T."/>
            <person name="Noordeloos M.E."/>
            <person name="Ohm R.A."/>
            <person name="Ortiz-Santana B."/>
            <person name="Ovrebo C."/>
            <person name="Racz N."/>
            <person name="Riley R."/>
            <person name="Savchenko A."/>
            <person name="Shiryaev A."/>
            <person name="Soop K."/>
            <person name="Spirin V."/>
            <person name="Szebenyi C."/>
            <person name="Tomsovsky M."/>
            <person name="Tulloss R.E."/>
            <person name="Uehling J."/>
            <person name="Grigoriev I.V."/>
            <person name="Vagvolgyi C."/>
            <person name="Papp T."/>
            <person name="Martin F.M."/>
            <person name="Miettinen O."/>
            <person name="Hibbett D.S."/>
            <person name="Nagy L.G."/>
        </authorList>
    </citation>
    <scope>NUCLEOTIDE SEQUENCE [LARGE SCALE GENOMIC DNA]</scope>
    <source>
        <strain evidence="3 4">OMC1185</strain>
    </source>
</reference>
<feature type="region of interest" description="Disordered" evidence="1">
    <location>
        <begin position="709"/>
        <end position="735"/>
    </location>
</feature>
<organism evidence="3 4">
    <name type="scientific">Heliocybe sulcata</name>
    <dbReference type="NCBI Taxonomy" id="5364"/>
    <lineage>
        <taxon>Eukaryota</taxon>
        <taxon>Fungi</taxon>
        <taxon>Dikarya</taxon>
        <taxon>Basidiomycota</taxon>
        <taxon>Agaricomycotina</taxon>
        <taxon>Agaricomycetes</taxon>
        <taxon>Gloeophyllales</taxon>
        <taxon>Gloeophyllaceae</taxon>
        <taxon>Heliocybe</taxon>
    </lineage>
</organism>
<dbReference type="OrthoDB" id="2686475at2759"/>
<gene>
    <name evidence="3" type="ORF">OE88DRAFT_1729006</name>
</gene>
<feature type="compositionally biased region" description="Basic and acidic residues" evidence="1">
    <location>
        <begin position="726"/>
        <end position="735"/>
    </location>
</feature>
<keyword evidence="4" id="KW-1185">Reference proteome</keyword>
<name>A0A5C3MP89_9AGAM</name>
<evidence type="ECO:0000259" key="2">
    <source>
        <dbReference type="Pfam" id="PF17667"/>
    </source>
</evidence>
<feature type="domain" description="Fungal-type protein kinase" evidence="2">
    <location>
        <begin position="143"/>
        <end position="475"/>
    </location>
</feature>
<dbReference type="AlphaFoldDB" id="A0A5C3MP89"/>
<sequence>MSATTSQFTLAEDSNDSLLKDLYWELEEYLVDGGDVFTEYAFKYQVPSADIKTFVCDYGKYDGKWTSVPGCSASFARVKRAYLTIINDILRHFGRDGTRQAVDTQGHRMGYNDEVETRMATSPNISIMGCGTHIDPGQSIYDPPHYAQVLAPIEIDTNCLPLKVLIYHLAVYARFVLYCHPTRHFVLCLLLTRYTVRLVQFDRGGGIYSSAVNIHKDPETFVRFILGISSLNESDLGFDPRIYWRLRRQYFKPCLEPRLEYRISHPVANPQIRSRGTASYRVHHEGETLWLKFYWHPAEKVPEWEFLVKAQEANIKGVARMVRHGESVSISDLRCGVPLISTVGSRISDRVCTYILQPMYGQRLNLKGLDSFPEERFLLAYRDALMGSMDLLKVGIIHGDVSPNNILYNPGGGPGSRGVLIDFDMALYAEEGQSRDTDEPIFRVETFRSIGVQEGHRYSHLDELESFFYTYLWACIRKPSEDSRVESLTEKAIGEWQHNHDSVSKRFKMRLFRSESCHVLDWLRGRGLSSTMIDLFVDLQRFFQRQNSRVLRKLDEERLGYTVEEQSRPELRVSDRIRVQATERLDELYERMPASYIKSIDIVCSTELMGYAAKEGCNEWYTLLAKRHYHELLHYIDQAAAKLQQAKADVLPADVLSESDALESESDDDRYFIISSDDSEMPVATVRANAAPQVLTGSGLKVITNTFGSNVKRDRTSPDGSSCHGPEAKKAKEFH</sequence>
<accession>A0A5C3MP89</accession>
<dbReference type="PANTHER" id="PTHR38248:SF2">
    <property type="entry name" value="FUNK1 11"/>
    <property type="match status" value="1"/>
</dbReference>
<dbReference type="STRING" id="5364.A0A5C3MP89"/>
<dbReference type="Gene3D" id="1.10.510.10">
    <property type="entry name" value="Transferase(Phosphotransferase) domain 1"/>
    <property type="match status" value="1"/>
</dbReference>
<dbReference type="Pfam" id="PF17667">
    <property type="entry name" value="Pkinase_fungal"/>
    <property type="match status" value="1"/>
</dbReference>
<protein>
    <recommendedName>
        <fullName evidence="2">Fungal-type protein kinase domain-containing protein</fullName>
    </recommendedName>
</protein>